<name>A0A1L0G3H8_9ASCO</name>
<accession>A0A1L0G3H8</accession>
<dbReference type="EMBL" id="LT635765">
    <property type="protein sequence ID" value="SGZ51173.1"/>
    <property type="molecule type" value="Genomic_DNA"/>
</dbReference>
<evidence type="ECO:0000313" key="4">
    <source>
        <dbReference type="Proteomes" id="UP000182259"/>
    </source>
</evidence>
<feature type="coiled-coil region" evidence="1">
    <location>
        <begin position="347"/>
        <end position="381"/>
    </location>
</feature>
<gene>
    <name evidence="3" type="ORF">SAMEA4029009_CIC11G00000002364</name>
</gene>
<protein>
    <submittedName>
        <fullName evidence="3">CIC11C00000002364</fullName>
    </submittedName>
</protein>
<feature type="region of interest" description="Disordered" evidence="2">
    <location>
        <begin position="417"/>
        <end position="503"/>
    </location>
</feature>
<proteinExistence type="predicted"/>
<feature type="compositionally biased region" description="Low complexity" evidence="2">
    <location>
        <begin position="464"/>
        <end position="501"/>
    </location>
</feature>
<dbReference type="Proteomes" id="UP000182259">
    <property type="component" value="Chromosome II"/>
</dbReference>
<evidence type="ECO:0000256" key="1">
    <source>
        <dbReference type="SAM" id="Coils"/>
    </source>
</evidence>
<sequence length="621" mass="70045">MPASKSLTPGSDMTDHPASSLRIGDSEDVQTLLKLTPVTLPNVATVQSLCENYSNDKRWTTFRLDPRYIYVMNWMYQCRGYIKLASEHFDADLFEIELFELVHPPPLDELTLLVNKTKLALLGKIHGKKIASLASFEPLFRIYFGNSTPLGGKDLSEDEDVDVDHSEFPRFDDLYIDEKIGILYLMMLEVTQYPDFREFIDKNKLGPEQLRTNQIYSHSIKKNGHEEDYFLALDNTALYKRNVVVPELIVPKKRKLAPQWPDEEYGAEKFDSESIEYELIFRDIYGLNDYIGSLLTNKKNKKNKAILDVLQQPAFISNVFSYEIRKRKILSHRRKDLEMARLLATRKRSLRLEAKEKQRNLEEQERKLKEMEELQYAASRRRSQRAQQQLKTKMTMDYTQGLSREERFNLRMQKAAELANESPALSEKNESEAPTEVGEGKAPVEVKGEGETPFEVKDGPIEGPSPSDAIASAPAVTSSQPNQYYPPSSSPPSTVTSSGNGQLLPTFSQFQPQGLTNTVYFSHGQDHPSQNLPAHSFVHQGFSSQGIPTQGHSAQNHIQAPQLAVQGQGSDPNSATLVSTPVLSQTIQPTTYSGIPLNTSTSWAQQLPSQPSMSPDPAQKD</sequence>
<feature type="compositionally biased region" description="Polar residues" evidence="2">
    <location>
        <begin position="541"/>
        <end position="578"/>
    </location>
</feature>
<reference evidence="3 4" key="1">
    <citation type="submission" date="2016-10" db="EMBL/GenBank/DDBJ databases">
        <authorList>
            <person name="de Groot N.N."/>
        </authorList>
    </citation>
    <scope>NUCLEOTIDE SEQUENCE [LARGE SCALE GENOMIC DNA]</scope>
    <source>
        <strain evidence="3 4">PYCC 4715</strain>
    </source>
</reference>
<feature type="region of interest" description="Disordered" evidence="2">
    <location>
        <begin position="1"/>
        <end position="21"/>
    </location>
</feature>
<keyword evidence="1" id="KW-0175">Coiled coil</keyword>
<evidence type="ECO:0000256" key="2">
    <source>
        <dbReference type="SAM" id="MobiDB-lite"/>
    </source>
</evidence>
<feature type="compositionally biased region" description="Polar residues" evidence="2">
    <location>
        <begin position="590"/>
        <end position="613"/>
    </location>
</feature>
<feature type="compositionally biased region" description="Basic and acidic residues" evidence="2">
    <location>
        <begin position="438"/>
        <end position="460"/>
    </location>
</feature>
<organism evidence="3 4">
    <name type="scientific">Sungouiella intermedia</name>
    <dbReference type="NCBI Taxonomy" id="45354"/>
    <lineage>
        <taxon>Eukaryota</taxon>
        <taxon>Fungi</taxon>
        <taxon>Dikarya</taxon>
        <taxon>Ascomycota</taxon>
        <taxon>Saccharomycotina</taxon>
        <taxon>Pichiomycetes</taxon>
        <taxon>Metschnikowiaceae</taxon>
        <taxon>Sungouiella</taxon>
    </lineage>
</organism>
<feature type="compositionally biased region" description="Polar residues" evidence="2">
    <location>
        <begin position="1"/>
        <end position="11"/>
    </location>
</feature>
<feature type="region of interest" description="Disordered" evidence="2">
    <location>
        <begin position="590"/>
        <end position="621"/>
    </location>
</feature>
<feature type="region of interest" description="Disordered" evidence="2">
    <location>
        <begin position="519"/>
        <end position="578"/>
    </location>
</feature>
<evidence type="ECO:0000313" key="3">
    <source>
        <dbReference type="EMBL" id="SGZ51173.1"/>
    </source>
</evidence>
<dbReference type="AlphaFoldDB" id="A0A1L0G3H8"/>